<dbReference type="Gene3D" id="1.10.238.10">
    <property type="entry name" value="EF-hand"/>
    <property type="match status" value="1"/>
</dbReference>
<evidence type="ECO:0000256" key="13">
    <source>
        <dbReference type="ARBA" id="ARBA00023303"/>
    </source>
</evidence>
<feature type="domain" description="EF-hand" evidence="16">
    <location>
        <begin position="330"/>
        <end position="365"/>
    </location>
</feature>
<feature type="transmembrane region" description="Helical" evidence="15">
    <location>
        <begin position="238"/>
        <end position="263"/>
    </location>
</feature>
<evidence type="ECO:0000256" key="2">
    <source>
        <dbReference type="ARBA" id="ARBA00022448"/>
    </source>
</evidence>
<dbReference type="PANTHER" id="PTHR45628:SF7">
    <property type="entry name" value="VOLTAGE-DEPENDENT CALCIUM CHANNEL TYPE A SUBUNIT ALPHA-1"/>
    <property type="match status" value="1"/>
</dbReference>
<proteinExistence type="predicted"/>
<dbReference type="InterPro" id="IPR011992">
    <property type="entry name" value="EF-hand-dom_pair"/>
</dbReference>
<dbReference type="Gene3D" id="1.20.120.350">
    <property type="entry name" value="Voltage-gated potassium channels. Chain C"/>
    <property type="match status" value="1"/>
</dbReference>
<evidence type="ECO:0000256" key="1">
    <source>
        <dbReference type="ARBA" id="ARBA00004141"/>
    </source>
</evidence>
<feature type="transmembrane region" description="Helical" evidence="15">
    <location>
        <begin position="43"/>
        <end position="62"/>
    </location>
</feature>
<feature type="transmembrane region" description="Helical" evidence="15">
    <location>
        <begin position="205"/>
        <end position="226"/>
    </location>
</feature>
<feature type="compositionally biased region" description="Polar residues" evidence="14">
    <location>
        <begin position="399"/>
        <end position="408"/>
    </location>
</feature>
<name>A0A812QZJ3_9DINO</name>
<feature type="transmembrane region" description="Helical" evidence="15">
    <location>
        <begin position="159"/>
        <end position="185"/>
    </location>
</feature>
<evidence type="ECO:0000256" key="4">
    <source>
        <dbReference type="ARBA" id="ARBA00022568"/>
    </source>
</evidence>
<keyword evidence="11 15" id="KW-0472">Membrane</keyword>
<comment type="caution">
    <text evidence="17">The sequence shown here is derived from an EMBL/GenBank/DDBJ whole genome shotgun (WGS) entry which is preliminary data.</text>
</comment>
<protein>
    <submittedName>
        <fullName evidence="17">Scn8a protein</fullName>
    </submittedName>
</protein>
<evidence type="ECO:0000313" key="18">
    <source>
        <dbReference type="Proteomes" id="UP000604046"/>
    </source>
</evidence>
<evidence type="ECO:0000256" key="5">
    <source>
        <dbReference type="ARBA" id="ARBA00022673"/>
    </source>
</evidence>
<keyword evidence="7" id="KW-0106">Calcium</keyword>
<dbReference type="AlphaFoldDB" id="A0A812QZJ3"/>
<evidence type="ECO:0000256" key="6">
    <source>
        <dbReference type="ARBA" id="ARBA00022692"/>
    </source>
</evidence>
<dbReference type="InterPro" id="IPR018247">
    <property type="entry name" value="EF_Hand_1_Ca_BS"/>
</dbReference>
<dbReference type="SUPFAM" id="SSF81324">
    <property type="entry name" value="Voltage-gated potassium channels"/>
    <property type="match status" value="1"/>
</dbReference>
<keyword evidence="3" id="KW-0597">Phosphoprotein</keyword>
<evidence type="ECO:0000256" key="15">
    <source>
        <dbReference type="SAM" id="Phobius"/>
    </source>
</evidence>
<evidence type="ECO:0000256" key="12">
    <source>
        <dbReference type="ARBA" id="ARBA00023180"/>
    </source>
</evidence>
<evidence type="ECO:0000256" key="14">
    <source>
        <dbReference type="SAM" id="MobiDB-lite"/>
    </source>
</evidence>
<gene>
    <name evidence="17" type="primary">Scn8a</name>
    <name evidence="17" type="ORF">SNAT2548_LOCUS22376</name>
</gene>
<dbReference type="InterPro" id="IPR027359">
    <property type="entry name" value="Volt_channel_dom_sf"/>
</dbReference>
<dbReference type="GO" id="GO:0008331">
    <property type="term" value="F:high voltage-gated calcium channel activity"/>
    <property type="evidence" value="ECO:0007669"/>
    <property type="project" value="TreeGrafter"/>
</dbReference>
<evidence type="ECO:0000313" key="17">
    <source>
        <dbReference type="EMBL" id="CAE7411387.1"/>
    </source>
</evidence>
<comment type="subcellular location">
    <subcellularLocation>
        <location evidence="1">Membrane</location>
        <topology evidence="1">Multi-pass membrane protein</topology>
    </subcellularLocation>
</comment>
<keyword evidence="8" id="KW-0851">Voltage-gated channel</keyword>
<keyword evidence="12" id="KW-0325">Glycoprotein</keyword>
<dbReference type="PROSITE" id="PS50222">
    <property type="entry name" value="EF_HAND_2"/>
    <property type="match status" value="1"/>
</dbReference>
<dbReference type="Proteomes" id="UP000604046">
    <property type="component" value="Unassembled WGS sequence"/>
</dbReference>
<keyword evidence="9 15" id="KW-1133">Transmembrane helix</keyword>
<dbReference type="InterPro" id="IPR002048">
    <property type="entry name" value="EF_hand_dom"/>
</dbReference>
<evidence type="ECO:0000256" key="8">
    <source>
        <dbReference type="ARBA" id="ARBA00022882"/>
    </source>
</evidence>
<keyword evidence="2" id="KW-0813">Transport</keyword>
<dbReference type="SUPFAM" id="SSF47473">
    <property type="entry name" value="EF-hand"/>
    <property type="match status" value="1"/>
</dbReference>
<evidence type="ECO:0000256" key="7">
    <source>
        <dbReference type="ARBA" id="ARBA00022837"/>
    </source>
</evidence>
<dbReference type="PROSITE" id="PS00018">
    <property type="entry name" value="EF_HAND_1"/>
    <property type="match status" value="1"/>
</dbReference>
<sequence length="427" mass="47723">MMSGVEPASSKTILLNCAFLGWTTEHMAQRAAENFSKGIDPDFAVPAFMIGLQVSFTAFFAIELQLHWWSEGFLGFLKSEDVGWHVLDILCVAVGVVDCILDLEERTHPGQHSVLSQFTVVRGIRVVRILRVVRASRVMQMCRELRMMVFSTVNCLKSVLWITIIFSVIFYMFAIVFTSGVVSYLDTVELRRSSEHSDLQTYFGSLSHSMLSLYMAMAGGNNWTVYYSALASMDNGGIYCSVFLLYITFMLFAVVNIVTGVFVDAAMQSSRADQSVVVQHELETKKHYLDSLKALYEAIDEDSSGMITREMLEASFQNESVLAYLSALKLNTPDASTLFDLLDFDQSDAIDIDEFLLGCYNLHGDASNIDVKLTHAEVRFVKETLLDLIEDVHEMKQQLPGNPSQPTSGLEPGNSEPLMPQTLNPKP</sequence>
<keyword evidence="5" id="KW-0107">Calcium channel</keyword>
<evidence type="ECO:0000259" key="16">
    <source>
        <dbReference type="PROSITE" id="PS50222"/>
    </source>
</evidence>
<dbReference type="InterPro" id="IPR050599">
    <property type="entry name" value="VDCC_alpha-1_subunit"/>
</dbReference>
<evidence type="ECO:0000256" key="3">
    <source>
        <dbReference type="ARBA" id="ARBA00022553"/>
    </source>
</evidence>
<keyword evidence="13" id="KW-0407">Ion channel</keyword>
<dbReference type="GO" id="GO:0005509">
    <property type="term" value="F:calcium ion binding"/>
    <property type="evidence" value="ECO:0007669"/>
    <property type="project" value="InterPro"/>
</dbReference>
<keyword evidence="4" id="KW-0109">Calcium transport</keyword>
<dbReference type="EMBL" id="CAJNDS010002286">
    <property type="protein sequence ID" value="CAE7411387.1"/>
    <property type="molecule type" value="Genomic_DNA"/>
</dbReference>
<keyword evidence="10" id="KW-0406">Ion transport</keyword>
<dbReference type="GO" id="GO:0005891">
    <property type="term" value="C:voltage-gated calcium channel complex"/>
    <property type="evidence" value="ECO:0007669"/>
    <property type="project" value="TreeGrafter"/>
</dbReference>
<dbReference type="GO" id="GO:0098703">
    <property type="term" value="P:calcium ion import across plasma membrane"/>
    <property type="evidence" value="ECO:0007669"/>
    <property type="project" value="TreeGrafter"/>
</dbReference>
<reference evidence="17" key="1">
    <citation type="submission" date="2021-02" db="EMBL/GenBank/DDBJ databases">
        <authorList>
            <person name="Dougan E. K."/>
            <person name="Rhodes N."/>
            <person name="Thang M."/>
            <person name="Chan C."/>
        </authorList>
    </citation>
    <scope>NUCLEOTIDE SEQUENCE</scope>
</reference>
<evidence type="ECO:0000256" key="10">
    <source>
        <dbReference type="ARBA" id="ARBA00023065"/>
    </source>
</evidence>
<evidence type="ECO:0000256" key="11">
    <source>
        <dbReference type="ARBA" id="ARBA00023136"/>
    </source>
</evidence>
<accession>A0A812QZJ3</accession>
<keyword evidence="6 15" id="KW-0812">Transmembrane</keyword>
<dbReference type="Gene3D" id="1.10.287.70">
    <property type="match status" value="1"/>
</dbReference>
<feature type="region of interest" description="Disordered" evidence="14">
    <location>
        <begin position="397"/>
        <end position="427"/>
    </location>
</feature>
<organism evidence="17 18">
    <name type="scientific">Symbiodinium natans</name>
    <dbReference type="NCBI Taxonomy" id="878477"/>
    <lineage>
        <taxon>Eukaryota</taxon>
        <taxon>Sar</taxon>
        <taxon>Alveolata</taxon>
        <taxon>Dinophyceae</taxon>
        <taxon>Suessiales</taxon>
        <taxon>Symbiodiniaceae</taxon>
        <taxon>Symbiodinium</taxon>
    </lineage>
</organism>
<dbReference type="PANTHER" id="PTHR45628">
    <property type="entry name" value="VOLTAGE-DEPENDENT CALCIUM CHANNEL TYPE A SUBUNIT ALPHA-1"/>
    <property type="match status" value="1"/>
</dbReference>
<keyword evidence="18" id="KW-1185">Reference proteome</keyword>
<evidence type="ECO:0000256" key="9">
    <source>
        <dbReference type="ARBA" id="ARBA00022989"/>
    </source>
</evidence>
<dbReference type="InterPro" id="IPR005821">
    <property type="entry name" value="Ion_trans_dom"/>
</dbReference>
<dbReference type="Pfam" id="PF00520">
    <property type="entry name" value="Ion_trans"/>
    <property type="match status" value="1"/>
</dbReference>